<evidence type="ECO:0000313" key="4">
    <source>
        <dbReference type="Proteomes" id="UP000199650"/>
    </source>
</evidence>
<feature type="transmembrane region" description="Helical" evidence="2">
    <location>
        <begin position="7"/>
        <end position="25"/>
    </location>
</feature>
<feature type="transmembrane region" description="Helical" evidence="2">
    <location>
        <begin position="340"/>
        <end position="361"/>
    </location>
</feature>
<dbReference type="STRING" id="1173584.SAMN05444851_1354"/>
<feature type="transmembrane region" description="Helical" evidence="2">
    <location>
        <begin position="54"/>
        <end position="75"/>
    </location>
</feature>
<dbReference type="Proteomes" id="UP000199650">
    <property type="component" value="Unassembled WGS sequence"/>
</dbReference>
<feature type="transmembrane region" description="Helical" evidence="2">
    <location>
        <begin position="142"/>
        <end position="161"/>
    </location>
</feature>
<reference evidence="3 4" key="1">
    <citation type="submission" date="2016-10" db="EMBL/GenBank/DDBJ databases">
        <authorList>
            <person name="de Groot N.N."/>
        </authorList>
    </citation>
    <scope>NUCLEOTIDE SEQUENCE [LARGE SCALE GENOMIC DNA]</scope>
    <source>
        <strain evidence="3 4">DSM 29439</strain>
    </source>
</reference>
<feature type="transmembrane region" description="Helical" evidence="2">
    <location>
        <begin position="312"/>
        <end position="333"/>
    </location>
</feature>
<proteinExistence type="predicted"/>
<feature type="transmembrane region" description="Helical" evidence="2">
    <location>
        <begin position="256"/>
        <end position="279"/>
    </location>
</feature>
<feature type="transmembrane region" description="Helical" evidence="2">
    <location>
        <begin position="210"/>
        <end position="236"/>
    </location>
</feature>
<evidence type="ECO:0000313" key="3">
    <source>
        <dbReference type="EMBL" id="SEW09389.1"/>
    </source>
</evidence>
<protein>
    <recommendedName>
        <fullName evidence="5">Dolichyl-phosphate-mannose-protein mannosyltransferase</fullName>
    </recommendedName>
</protein>
<evidence type="ECO:0008006" key="5">
    <source>
        <dbReference type="Google" id="ProtNLM"/>
    </source>
</evidence>
<feature type="transmembrane region" description="Helical" evidence="2">
    <location>
        <begin position="173"/>
        <end position="198"/>
    </location>
</feature>
<gene>
    <name evidence="3" type="ORF">SAMN05444851_1354</name>
</gene>
<dbReference type="RefSeq" id="WP_091429322.1">
    <property type="nucleotide sequence ID" value="NZ_FOJB01000001.1"/>
</dbReference>
<keyword evidence="2" id="KW-0812">Transmembrane</keyword>
<dbReference type="AlphaFoldDB" id="A0A1I0P4Y0"/>
<keyword evidence="2" id="KW-0472">Membrane</keyword>
<dbReference type="EMBL" id="FOJB01000001">
    <property type="protein sequence ID" value="SEW09389.1"/>
    <property type="molecule type" value="Genomic_DNA"/>
</dbReference>
<feature type="transmembrane region" description="Helical" evidence="2">
    <location>
        <begin position="87"/>
        <end position="104"/>
    </location>
</feature>
<feature type="transmembrane region" description="Helical" evidence="2">
    <location>
        <begin position="288"/>
        <end position="306"/>
    </location>
</feature>
<feature type="transmembrane region" description="Helical" evidence="2">
    <location>
        <begin position="110"/>
        <end position="130"/>
    </location>
</feature>
<name>A0A1I0P4Y0_9RHOB</name>
<keyword evidence="2" id="KW-1133">Transmembrane helix</keyword>
<feature type="region of interest" description="Disordered" evidence="1">
    <location>
        <begin position="540"/>
        <end position="563"/>
    </location>
</feature>
<organism evidence="3 4">
    <name type="scientific">Aliiroseovarius sediminilitoris</name>
    <dbReference type="NCBI Taxonomy" id="1173584"/>
    <lineage>
        <taxon>Bacteria</taxon>
        <taxon>Pseudomonadati</taxon>
        <taxon>Pseudomonadota</taxon>
        <taxon>Alphaproteobacteria</taxon>
        <taxon>Rhodobacterales</taxon>
        <taxon>Paracoccaceae</taxon>
        <taxon>Aliiroseovarius</taxon>
    </lineage>
</organism>
<sequence length="563" mass="61904">MSTNKGKFLAAFMAGLMGLYAFVLLNKGGLYISKHEGDTLHLLQMLLRMGQGDWPHLDFVTPIGVLAFAPISAFLKAGWGIGLAIQAGQLLVAAVLFLPTWWVAKTRFDSGWAYLFAATILIFTTALVYGEVDDSVSISMHYNRWAWALSFLAITTAILPARDAPSQRMDGFVIGLAIAAMAMIKITYFAAFFIPVLIGLFARGAGRTALYALLTGLVTVALVTLWIGTPVIWLAYLRDLLNVATSDVRPQPGRDFSYVVSAPAYLGGSLIALLAVIFLRQSGRMTEGLVLLLLLPGFFYVTFQNFGNDPQWLWLLGLLLIALRPSGPLFNGFGWDLQKAITYSAIAAFVFATPSFMNLAASPFRHFATDVEKYAPLMPGSGVNEDLQTYAPRASRVDVRRALDGPETLFADLYDDEAREDTNVTFKGRDLEYCSLELGMVVWFRAVSQDIADWSGGGKALFSADLLSSYWLYADLAPLKGGAPWYYGDLSGIENADYLLVPTCPLSADTRKKILDEVSGQDWIDDVEEVRRTPYYTLYSLPGKAPKPVEPPVETEKEDGRSE</sequence>
<keyword evidence="4" id="KW-1185">Reference proteome</keyword>
<feature type="compositionally biased region" description="Basic and acidic residues" evidence="1">
    <location>
        <begin position="554"/>
        <end position="563"/>
    </location>
</feature>
<evidence type="ECO:0000256" key="1">
    <source>
        <dbReference type="SAM" id="MobiDB-lite"/>
    </source>
</evidence>
<dbReference type="OrthoDB" id="7993201at2"/>
<evidence type="ECO:0000256" key="2">
    <source>
        <dbReference type="SAM" id="Phobius"/>
    </source>
</evidence>
<accession>A0A1I0P4Y0</accession>